<dbReference type="KEGG" id="sbae:DSM104329_02367"/>
<dbReference type="PANTHER" id="PTHR34448">
    <property type="entry name" value="AMINOPEPTIDASE"/>
    <property type="match status" value="1"/>
</dbReference>
<name>A0A9E7C022_9ACTN</name>
<evidence type="ECO:0000256" key="1">
    <source>
        <dbReference type="ARBA" id="ARBA00022723"/>
    </source>
</evidence>
<reference evidence="2" key="1">
    <citation type="journal article" date="2022" name="Int. J. Syst. Evol. Microbiol.">
        <title>Pseudomonas aegrilactucae sp. nov. and Pseudomonas morbosilactucae sp. nov., pathogens causing bacterial rot of lettuce in Japan.</title>
        <authorList>
            <person name="Sawada H."/>
            <person name="Fujikawa T."/>
            <person name="Satou M."/>
        </authorList>
    </citation>
    <scope>NUCLEOTIDE SEQUENCE</scope>
    <source>
        <strain evidence="2">0166_1</strain>
    </source>
</reference>
<gene>
    <name evidence="2" type="primary">nicX_3</name>
    <name evidence="2" type="ORF">DSM104329_02367</name>
</gene>
<keyword evidence="2" id="KW-0560">Oxidoreductase</keyword>
<keyword evidence="3" id="KW-1185">Reference proteome</keyword>
<dbReference type="EMBL" id="CP087164">
    <property type="protein sequence ID" value="UGS35970.1"/>
    <property type="molecule type" value="Genomic_DNA"/>
</dbReference>
<evidence type="ECO:0000313" key="3">
    <source>
        <dbReference type="Proteomes" id="UP001162834"/>
    </source>
</evidence>
<dbReference type="PANTHER" id="PTHR34448:SF1">
    <property type="entry name" value="BLL6088 PROTEIN"/>
    <property type="match status" value="1"/>
</dbReference>
<dbReference type="SUPFAM" id="SSF144052">
    <property type="entry name" value="Thermophilic metalloprotease-like"/>
    <property type="match status" value="1"/>
</dbReference>
<dbReference type="InterPro" id="IPR058739">
    <property type="entry name" value="NicX"/>
</dbReference>
<dbReference type="InterPro" id="IPR052170">
    <property type="entry name" value="M29_Exopeptidase"/>
</dbReference>
<keyword evidence="1" id="KW-0479">Metal-binding</keyword>
<protein>
    <submittedName>
        <fullName evidence="2">2,5-dihydroxypyridine 5,6-dioxygenase</fullName>
        <ecNumber evidence="2">1.13.11.9</ecNumber>
    </submittedName>
</protein>
<accession>A0A9E7C022</accession>
<organism evidence="2 3">
    <name type="scientific">Capillimicrobium parvum</name>
    <dbReference type="NCBI Taxonomy" id="2884022"/>
    <lineage>
        <taxon>Bacteria</taxon>
        <taxon>Bacillati</taxon>
        <taxon>Actinomycetota</taxon>
        <taxon>Thermoleophilia</taxon>
        <taxon>Solirubrobacterales</taxon>
        <taxon>Capillimicrobiaceae</taxon>
        <taxon>Capillimicrobium</taxon>
    </lineage>
</organism>
<dbReference type="Pfam" id="PF26233">
    <property type="entry name" value="NicX"/>
    <property type="match status" value="1"/>
</dbReference>
<proteinExistence type="predicted"/>
<evidence type="ECO:0000313" key="2">
    <source>
        <dbReference type="EMBL" id="UGS35970.1"/>
    </source>
</evidence>
<dbReference type="GO" id="GO:0047075">
    <property type="term" value="F:2,5-dihydroxypyridine 5,6-dioxygenase activity"/>
    <property type="evidence" value="ECO:0007669"/>
    <property type="project" value="UniProtKB-EC"/>
</dbReference>
<dbReference type="AlphaFoldDB" id="A0A9E7C022"/>
<dbReference type="Proteomes" id="UP001162834">
    <property type="component" value="Chromosome"/>
</dbReference>
<sequence length="354" mass="37970">MTPVRTKLIQLFEAEFDLCNVRAGESVVILSDSVRRETTHLGLYAEAAAAVAAARGAHVYEIVVRPTAGNAGRAGFGTDAFASVVGESAISPLPNVVDALVRADFVVDLLLLLHSPEQMAILESGTRILLVQEPPDVLERLFASEQLTADVRAAEALLRDASELRLTSPAGTDVTYRLGQFDRLTAQIGYADSPGTWDHFSAGGLLAAYGDEDGVDGTVVIAPGDALFPFKRYVQSPIELSIERGYITAIDGGADAQLFADYLDYWDDADAYAVSHIGWGLNQRARWSTMATMDMRHTIGMEQRCIAGCVLFSTGPNVDGGGSRNTKCHCDIPLRHCTLEVDGRRVVAGGKLVA</sequence>
<dbReference type="EC" id="1.13.11.9" evidence="2"/>
<dbReference type="GO" id="GO:0046872">
    <property type="term" value="F:metal ion binding"/>
    <property type="evidence" value="ECO:0007669"/>
    <property type="project" value="UniProtKB-KW"/>
</dbReference>
<dbReference type="RefSeq" id="WP_259315649.1">
    <property type="nucleotide sequence ID" value="NZ_CP087164.1"/>
</dbReference>